<accession>A0A6I6GTX8</accession>
<keyword evidence="5" id="KW-1185">Reference proteome</keyword>
<dbReference type="Proteomes" id="UP000426027">
    <property type="component" value="Chromosome"/>
</dbReference>
<keyword evidence="1" id="KW-1134">Transmembrane beta strand</keyword>
<feature type="signal peptide" evidence="2">
    <location>
        <begin position="1"/>
        <end position="20"/>
    </location>
</feature>
<keyword evidence="2" id="KW-0732">Signal</keyword>
<keyword evidence="1" id="KW-0813">Transport</keyword>
<dbReference type="InterPro" id="IPR037066">
    <property type="entry name" value="Plug_dom_sf"/>
</dbReference>
<keyword evidence="4" id="KW-0675">Receptor</keyword>
<evidence type="ECO:0000313" key="5">
    <source>
        <dbReference type="Proteomes" id="UP000426027"/>
    </source>
</evidence>
<keyword evidence="1" id="KW-0812">Transmembrane</keyword>
<dbReference type="Pfam" id="PF07715">
    <property type="entry name" value="Plug"/>
    <property type="match status" value="1"/>
</dbReference>
<dbReference type="Pfam" id="PF13715">
    <property type="entry name" value="CarbopepD_reg_2"/>
    <property type="match status" value="1"/>
</dbReference>
<keyword evidence="1" id="KW-0998">Cell outer membrane</keyword>
<feature type="domain" description="TonB-dependent receptor plug" evidence="3">
    <location>
        <begin position="142"/>
        <end position="215"/>
    </location>
</feature>
<dbReference type="InterPro" id="IPR039426">
    <property type="entry name" value="TonB-dep_rcpt-like"/>
</dbReference>
<reference evidence="4 5" key="1">
    <citation type="submission" date="2019-11" db="EMBL/GenBank/DDBJ databases">
        <authorList>
            <person name="Im W.T."/>
        </authorList>
    </citation>
    <scope>NUCLEOTIDE SEQUENCE [LARGE SCALE GENOMIC DNA]</scope>
    <source>
        <strain evidence="4 5">SB-02</strain>
    </source>
</reference>
<dbReference type="EMBL" id="CP046566">
    <property type="protein sequence ID" value="QGW28539.1"/>
    <property type="molecule type" value="Genomic_DNA"/>
</dbReference>
<protein>
    <submittedName>
        <fullName evidence="4">TonB-dependent receptor plug domain-containing protein</fullName>
    </submittedName>
</protein>
<evidence type="ECO:0000313" key="4">
    <source>
        <dbReference type="EMBL" id="QGW28539.1"/>
    </source>
</evidence>
<dbReference type="SUPFAM" id="SSF56935">
    <property type="entry name" value="Porins"/>
    <property type="match status" value="1"/>
</dbReference>
<dbReference type="PROSITE" id="PS52016">
    <property type="entry name" value="TONB_DEPENDENT_REC_3"/>
    <property type="match status" value="1"/>
</dbReference>
<dbReference type="InterPro" id="IPR012910">
    <property type="entry name" value="Plug_dom"/>
</dbReference>
<gene>
    <name evidence="4" type="ORF">GLV81_10895</name>
</gene>
<comment type="subcellular location">
    <subcellularLocation>
        <location evidence="1">Cell outer membrane</location>
        <topology evidence="1">Multi-pass membrane protein</topology>
    </subcellularLocation>
</comment>
<evidence type="ECO:0000256" key="2">
    <source>
        <dbReference type="SAM" id="SignalP"/>
    </source>
</evidence>
<proteinExistence type="inferred from homology"/>
<evidence type="ECO:0000256" key="1">
    <source>
        <dbReference type="PROSITE-ProRule" id="PRU01360"/>
    </source>
</evidence>
<name>A0A6I6GTX8_9BACT</name>
<comment type="similarity">
    <text evidence="1">Belongs to the TonB-dependent receptor family.</text>
</comment>
<feature type="chain" id="PRO_5026356816" evidence="2">
    <location>
        <begin position="21"/>
        <end position="833"/>
    </location>
</feature>
<keyword evidence="1" id="KW-0472">Membrane</keyword>
<dbReference type="KEGG" id="fls:GLV81_10895"/>
<dbReference type="Gene3D" id="2.170.130.10">
    <property type="entry name" value="TonB-dependent receptor, plug domain"/>
    <property type="match status" value="1"/>
</dbReference>
<dbReference type="AlphaFoldDB" id="A0A6I6GTX8"/>
<dbReference type="Gene3D" id="2.60.40.1120">
    <property type="entry name" value="Carboxypeptidase-like, regulatory domain"/>
    <property type="match status" value="1"/>
</dbReference>
<organism evidence="4 5">
    <name type="scientific">Phnomibacter ginsenosidimutans</name>
    <dbReference type="NCBI Taxonomy" id="2676868"/>
    <lineage>
        <taxon>Bacteria</taxon>
        <taxon>Pseudomonadati</taxon>
        <taxon>Bacteroidota</taxon>
        <taxon>Chitinophagia</taxon>
        <taxon>Chitinophagales</taxon>
        <taxon>Chitinophagaceae</taxon>
        <taxon>Phnomibacter</taxon>
    </lineage>
</organism>
<evidence type="ECO:0000259" key="3">
    <source>
        <dbReference type="Pfam" id="PF07715"/>
    </source>
</evidence>
<sequence length="833" mass="94202">MYKSSFVVFLLLFFCGPLLAQQASIAGKIMNEKAEPMAGVSVVVLGNTSGVTSNDSGRFVINVRSGRAIALVFSYAGYQTQQLRFLLNPGEQENIFVRMEPGRSELTPVEVTSKKDRREAGLVSINPKFITQNPSPITGVESMIKVLVGSNNELSSQYNVRGGSYDENLIYVNDFEVFKPYLIRNGQQEGLSFINPELVRNVNFYNGGFQARYGDKMSSVLDVQYKKPTAFKGSAYVGLLEQGLHAEGTAAKSKVTYLLGVRNRNLRNLLSAQETKGNYQPSSNDLQAVISYAPNKKWQLDMVGNLSSTRFDLEPQESQQTTSVFTSQFAANLGLDIFFTGKEVDKYNTRMLGLSATHQVNDKLKLKGMLSYFNNKEAENINIAGSYLFGERDFDKASSTFGLIANPLGAGVFLNYARNELDVQVLNATLKGSYDKGQHYWQFGHSVERNTITDALNEFEYQDSAGYSLPNNAGPLLVFRNLKGDATIEAWRMNGYVQDNIAFKKNNGLNLQAGLRYNYNNLNNELLLSPRVGVSYTPLQWKRDVIFKGSAGLYHQPPFYREMRRPDGSVNTDLKAQRSWQVSGGLDYAFKMMQRPFRLSAEAYYKNMWNVVTYDIDNVRLRYAGENNAKAYAYGVEGRLFGELVKDAESWLSVGFMKSMENIDGDFYHDYYNRNGELITANTQDQVATDSTRMDVGWLRRPTDRRINIGLFFSDYLTTNKNFRVHTQLLYGSNLPYNIPGSVRYRNALEIPSYFRVDMGFSYLLVGGDKSLRRSHDPFRNIESMLLSLEVFNLLDRANTISYALIKDFDNNSFAIPNRLTPRLVNIKLTVRW</sequence>
<dbReference type="SUPFAM" id="SSF49464">
    <property type="entry name" value="Carboxypeptidase regulatory domain-like"/>
    <property type="match status" value="1"/>
</dbReference>
<dbReference type="GO" id="GO:0009279">
    <property type="term" value="C:cell outer membrane"/>
    <property type="evidence" value="ECO:0007669"/>
    <property type="project" value="UniProtKB-SubCell"/>
</dbReference>
<dbReference type="InterPro" id="IPR008969">
    <property type="entry name" value="CarboxyPept-like_regulatory"/>
</dbReference>